<keyword evidence="2" id="KW-1185">Reference proteome</keyword>
<name>A0A2Z7CUR5_9LAMI</name>
<accession>A0A2Z7CUR5</accession>
<organism evidence="1 2">
    <name type="scientific">Dorcoceras hygrometricum</name>
    <dbReference type="NCBI Taxonomy" id="472368"/>
    <lineage>
        <taxon>Eukaryota</taxon>
        <taxon>Viridiplantae</taxon>
        <taxon>Streptophyta</taxon>
        <taxon>Embryophyta</taxon>
        <taxon>Tracheophyta</taxon>
        <taxon>Spermatophyta</taxon>
        <taxon>Magnoliopsida</taxon>
        <taxon>eudicotyledons</taxon>
        <taxon>Gunneridae</taxon>
        <taxon>Pentapetalae</taxon>
        <taxon>asterids</taxon>
        <taxon>lamiids</taxon>
        <taxon>Lamiales</taxon>
        <taxon>Gesneriaceae</taxon>
        <taxon>Didymocarpoideae</taxon>
        <taxon>Trichosporeae</taxon>
        <taxon>Loxocarpinae</taxon>
        <taxon>Dorcoceras</taxon>
    </lineage>
</organism>
<evidence type="ECO:0000313" key="1">
    <source>
        <dbReference type="EMBL" id="KZV50840.1"/>
    </source>
</evidence>
<proteinExistence type="predicted"/>
<gene>
    <name evidence="1" type="ORF">F511_20994</name>
</gene>
<protein>
    <submittedName>
        <fullName evidence="1">Uncharacterized protein</fullName>
    </submittedName>
</protein>
<dbReference type="EMBL" id="KQ992326">
    <property type="protein sequence ID" value="KZV50840.1"/>
    <property type="molecule type" value="Genomic_DNA"/>
</dbReference>
<reference evidence="1 2" key="1">
    <citation type="journal article" date="2015" name="Proc. Natl. Acad. Sci. U.S.A.">
        <title>The resurrection genome of Boea hygrometrica: A blueprint for survival of dehydration.</title>
        <authorList>
            <person name="Xiao L."/>
            <person name="Yang G."/>
            <person name="Zhang L."/>
            <person name="Yang X."/>
            <person name="Zhao S."/>
            <person name="Ji Z."/>
            <person name="Zhou Q."/>
            <person name="Hu M."/>
            <person name="Wang Y."/>
            <person name="Chen M."/>
            <person name="Xu Y."/>
            <person name="Jin H."/>
            <person name="Xiao X."/>
            <person name="Hu G."/>
            <person name="Bao F."/>
            <person name="Hu Y."/>
            <person name="Wan P."/>
            <person name="Li L."/>
            <person name="Deng X."/>
            <person name="Kuang T."/>
            <person name="Xiang C."/>
            <person name="Zhu J.K."/>
            <person name="Oliver M.J."/>
            <person name="He Y."/>
        </authorList>
    </citation>
    <scope>NUCLEOTIDE SEQUENCE [LARGE SCALE GENOMIC DNA]</scope>
    <source>
        <strain evidence="2">cv. XS01</strain>
    </source>
</reference>
<evidence type="ECO:0000313" key="2">
    <source>
        <dbReference type="Proteomes" id="UP000250235"/>
    </source>
</evidence>
<dbReference type="AlphaFoldDB" id="A0A2Z7CUR5"/>
<sequence length="159" mass="17690">MRRRPSFSRAHECARLARMTADNGRLSCDDFARPVAASFSHGGRRVGAMIGARWMLVARWLHKGGRYTAGSRMHGRATCAIVAQDFQRQLARPVARHGRWPTGHGAICCATIGARWRMGRRSMRGRVRGLAPRTKFVVAAAGRPPLRRSSGYIVTAEFF</sequence>
<dbReference type="Proteomes" id="UP000250235">
    <property type="component" value="Unassembled WGS sequence"/>
</dbReference>